<reference evidence="8 9" key="1">
    <citation type="journal article" date="2008" name="Nature">
        <title>The Phaeodactylum genome reveals the evolutionary history of diatom genomes.</title>
        <authorList>
            <person name="Bowler C."/>
            <person name="Allen A.E."/>
            <person name="Badger J.H."/>
            <person name="Grimwood J."/>
            <person name="Jabbari K."/>
            <person name="Kuo A."/>
            <person name="Maheswari U."/>
            <person name="Martens C."/>
            <person name="Maumus F."/>
            <person name="Otillar R.P."/>
            <person name="Rayko E."/>
            <person name="Salamov A."/>
            <person name="Vandepoele K."/>
            <person name="Beszteri B."/>
            <person name="Gruber A."/>
            <person name="Heijde M."/>
            <person name="Katinka M."/>
            <person name="Mock T."/>
            <person name="Valentin K."/>
            <person name="Verret F."/>
            <person name="Berges J.A."/>
            <person name="Brownlee C."/>
            <person name="Cadoret J.P."/>
            <person name="Chiovitti A."/>
            <person name="Choi C.J."/>
            <person name="Coesel S."/>
            <person name="De Martino A."/>
            <person name="Detter J.C."/>
            <person name="Durkin C."/>
            <person name="Falciatore A."/>
            <person name="Fournet J."/>
            <person name="Haruta M."/>
            <person name="Huysman M.J."/>
            <person name="Jenkins B.D."/>
            <person name="Jiroutova K."/>
            <person name="Jorgensen R.E."/>
            <person name="Joubert Y."/>
            <person name="Kaplan A."/>
            <person name="Kroger N."/>
            <person name="Kroth P.G."/>
            <person name="La Roche J."/>
            <person name="Lindquist E."/>
            <person name="Lommer M."/>
            <person name="Martin-Jezequel V."/>
            <person name="Lopez P.J."/>
            <person name="Lucas S."/>
            <person name="Mangogna M."/>
            <person name="McGinnis K."/>
            <person name="Medlin L.K."/>
            <person name="Montsant A."/>
            <person name="Oudot-Le Secq M.P."/>
            <person name="Napoli C."/>
            <person name="Obornik M."/>
            <person name="Parker M.S."/>
            <person name="Petit J.L."/>
            <person name="Porcel B.M."/>
            <person name="Poulsen N."/>
            <person name="Robison M."/>
            <person name="Rychlewski L."/>
            <person name="Rynearson T.A."/>
            <person name="Schmutz J."/>
            <person name="Shapiro H."/>
            <person name="Siaut M."/>
            <person name="Stanley M."/>
            <person name="Sussman M.R."/>
            <person name="Taylor A.R."/>
            <person name="Vardi A."/>
            <person name="von Dassow P."/>
            <person name="Vyverman W."/>
            <person name="Willis A."/>
            <person name="Wyrwicz L.S."/>
            <person name="Rokhsar D.S."/>
            <person name="Weissenbach J."/>
            <person name="Armbrust E.V."/>
            <person name="Green B.R."/>
            <person name="Van de Peer Y."/>
            <person name="Grigoriev I.V."/>
        </authorList>
    </citation>
    <scope>NUCLEOTIDE SEQUENCE [LARGE SCALE GENOMIC DNA]</scope>
    <source>
        <strain evidence="8 9">CCAP 1055/1</strain>
    </source>
</reference>
<dbReference type="InterPro" id="IPR006809">
    <property type="entry name" value="TAFII28_dom"/>
</dbReference>
<evidence type="ECO:0000256" key="3">
    <source>
        <dbReference type="ARBA" id="ARBA00023015"/>
    </source>
</evidence>
<dbReference type="SUPFAM" id="SSF47113">
    <property type="entry name" value="Histone-fold"/>
    <property type="match status" value="1"/>
</dbReference>
<dbReference type="HOGENOM" id="CLU_1006333_0_0_1"/>
<comment type="similarity">
    <text evidence="2">Belongs to the TAF11 family.</text>
</comment>
<organism evidence="8 9">
    <name type="scientific">Phaeodactylum tricornutum (strain CCAP 1055/1)</name>
    <dbReference type="NCBI Taxonomy" id="556484"/>
    <lineage>
        <taxon>Eukaryota</taxon>
        <taxon>Sar</taxon>
        <taxon>Stramenopiles</taxon>
        <taxon>Ochrophyta</taxon>
        <taxon>Bacillariophyta</taxon>
        <taxon>Bacillariophyceae</taxon>
        <taxon>Bacillariophycidae</taxon>
        <taxon>Naviculales</taxon>
        <taxon>Phaeodactylaceae</taxon>
        <taxon>Phaeodactylum</taxon>
    </lineage>
</organism>
<feature type="compositionally biased region" description="Basic residues" evidence="6">
    <location>
        <begin position="27"/>
        <end position="39"/>
    </location>
</feature>
<dbReference type="Pfam" id="PF04719">
    <property type="entry name" value="TAFII28"/>
    <property type="match status" value="1"/>
</dbReference>
<keyword evidence="5" id="KW-0539">Nucleus</keyword>
<dbReference type="CDD" id="cd08048">
    <property type="entry name" value="HFD_TAF11"/>
    <property type="match status" value="1"/>
</dbReference>
<dbReference type="PANTHER" id="PTHR13218">
    <property type="entry name" value="TRANSCRIPTION INITIATION FACTOR TFIID SUBUNIT 11-RELATED"/>
    <property type="match status" value="1"/>
</dbReference>
<gene>
    <name evidence="8" type="ORF">PHATRDRAFT_48008</name>
</gene>
<protein>
    <recommendedName>
        <fullName evidence="7">TAFII28-like protein domain-containing protein</fullName>
    </recommendedName>
</protein>
<evidence type="ECO:0000256" key="1">
    <source>
        <dbReference type="ARBA" id="ARBA00004123"/>
    </source>
</evidence>
<dbReference type="PANTHER" id="PTHR13218:SF8">
    <property type="entry name" value="TRANSCRIPTION INITIATION FACTOR TFIID SUBUNIT 11"/>
    <property type="match status" value="1"/>
</dbReference>
<dbReference type="GO" id="GO:0051123">
    <property type="term" value="P:RNA polymerase II preinitiation complex assembly"/>
    <property type="evidence" value="ECO:0007669"/>
    <property type="project" value="InterPro"/>
</dbReference>
<dbReference type="Proteomes" id="UP000000759">
    <property type="component" value="Chromosome 15"/>
</dbReference>
<dbReference type="InParanoid" id="B7G5N2"/>
<dbReference type="GO" id="GO:0016251">
    <property type="term" value="F:RNA polymerase II general transcription initiation factor activity"/>
    <property type="evidence" value="ECO:0007669"/>
    <property type="project" value="TreeGrafter"/>
</dbReference>
<feature type="compositionally biased region" description="Basic residues" evidence="6">
    <location>
        <begin position="1"/>
        <end position="10"/>
    </location>
</feature>
<proteinExistence type="inferred from homology"/>
<sequence>MDPRTIKRPRSSTPSKGGRNDDSNAPPKKKKTKKSKRNRINSEYGDDDATNNAGAGIKKHKSQHHHHSSTNSMESTATAEGQMMWQMLSTFSHLEQSRFEAYQRATFSQDAVKAWVAATLSNRYGLAELRPLEDLVSPGQASDIGMIVSALAKIYAQRLVSAAKTIQGNESAEPAPLLPEHIRKAWEQRTRQGLDPGFFLQSSSGIGGPVVADNHNLRRLAALAAQEEHDKQEATAEERQEDVTMKDAIQVEMRQVRSQQTPRTTLQPQPKLQRKHS</sequence>
<feature type="compositionally biased region" description="Basic residues" evidence="6">
    <location>
        <begin position="57"/>
        <end position="68"/>
    </location>
</feature>
<dbReference type="eggNOG" id="ENOG502SYY2">
    <property type="taxonomic scope" value="Eukaryota"/>
</dbReference>
<evidence type="ECO:0000256" key="4">
    <source>
        <dbReference type="ARBA" id="ARBA00023163"/>
    </source>
</evidence>
<keyword evidence="4" id="KW-0804">Transcription</keyword>
<dbReference type="InterPro" id="IPR009072">
    <property type="entry name" value="Histone-fold"/>
</dbReference>
<evidence type="ECO:0000256" key="5">
    <source>
        <dbReference type="ARBA" id="ARBA00023242"/>
    </source>
</evidence>
<dbReference type="GO" id="GO:0005669">
    <property type="term" value="C:transcription factor TFIID complex"/>
    <property type="evidence" value="ECO:0007669"/>
    <property type="project" value="InterPro"/>
</dbReference>
<dbReference type="PaxDb" id="2850-Phatr48008"/>
<dbReference type="OrthoDB" id="48220at2759"/>
<feature type="domain" description="TAFII28-like protein" evidence="7">
    <location>
        <begin position="87"/>
        <end position="187"/>
    </location>
</feature>
<reference evidence="9" key="2">
    <citation type="submission" date="2008-08" db="EMBL/GenBank/DDBJ databases">
        <authorList>
            <consortium name="Diatom Consortium"/>
            <person name="Grigoriev I."/>
            <person name="Grimwood J."/>
            <person name="Kuo A."/>
            <person name="Otillar R.P."/>
            <person name="Salamov A."/>
            <person name="Detter J.C."/>
            <person name="Lindquist E."/>
            <person name="Shapiro H."/>
            <person name="Lucas S."/>
            <person name="Glavina del Rio T."/>
            <person name="Pitluck S."/>
            <person name="Rokhsar D."/>
            <person name="Bowler C."/>
        </authorList>
    </citation>
    <scope>GENOME REANNOTATION</scope>
    <source>
        <strain evidence="9">CCAP 1055/1</strain>
    </source>
</reference>
<dbReference type="GO" id="GO:0046982">
    <property type="term" value="F:protein heterodimerization activity"/>
    <property type="evidence" value="ECO:0007669"/>
    <property type="project" value="InterPro"/>
</dbReference>
<accession>B7G5N2</accession>
<dbReference type="Gene3D" id="1.10.20.10">
    <property type="entry name" value="Histone, subunit A"/>
    <property type="match status" value="1"/>
</dbReference>
<feature type="compositionally biased region" description="Low complexity" evidence="6">
    <location>
        <begin position="259"/>
        <end position="271"/>
    </location>
</feature>
<name>B7G5N2_PHATC</name>
<feature type="region of interest" description="Disordered" evidence="6">
    <location>
        <begin position="252"/>
        <end position="277"/>
    </location>
</feature>
<evidence type="ECO:0000259" key="7">
    <source>
        <dbReference type="Pfam" id="PF04719"/>
    </source>
</evidence>
<comment type="subcellular location">
    <subcellularLocation>
        <location evidence="1">Nucleus</location>
    </subcellularLocation>
</comment>
<dbReference type="KEGG" id="pti:PHATRDRAFT_48008"/>
<evidence type="ECO:0000313" key="8">
    <source>
        <dbReference type="EMBL" id="EEC46344.1"/>
    </source>
</evidence>
<feature type="region of interest" description="Disordered" evidence="6">
    <location>
        <begin position="1"/>
        <end position="78"/>
    </location>
</feature>
<keyword evidence="9" id="KW-1185">Reference proteome</keyword>
<dbReference type="RefSeq" id="XP_002182443.1">
    <property type="nucleotide sequence ID" value="XM_002182407.1"/>
</dbReference>
<dbReference type="AlphaFoldDB" id="B7G5N2"/>
<dbReference type="InterPro" id="IPR045127">
    <property type="entry name" value="TAF11-like"/>
</dbReference>
<evidence type="ECO:0000256" key="6">
    <source>
        <dbReference type="SAM" id="MobiDB-lite"/>
    </source>
</evidence>
<dbReference type="EMBL" id="CM000617">
    <property type="protein sequence ID" value="EEC46344.1"/>
    <property type="molecule type" value="Genomic_DNA"/>
</dbReference>
<keyword evidence="3" id="KW-0805">Transcription regulation</keyword>
<evidence type="ECO:0000313" key="9">
    <source>
        <dbReference type="Proteomes" id="UP000000759"/>
    </source>
</evidence>
<dbReference type="GeneID" id="7203004"/>
<evidence type="ECO:0000256" key="2">
    <source>
        <dbReference type="ARBA" id="ARBA00009788"/>
    </source>
</evidence>